<dbReference type="EMBL" id="HF935723">
    <property type="protein sequence ID" value="CCX12699.1"/>
    <property type="molecule type" value="Genomic_DNA"/>
</dbReference>
<dbReference type="GO" id="GO:0044283">
    <property type="term" value="P:small molecule biosynthetic process"/>
    <property type="evidence" value="ECO:0007669"/>
    <property type="project" value="UniProtKB-ARBA"/>
</dbReference>
<dbReference type="GO" id="GO:0016491">
    <property type="term" value="F:oxidoreductase activity"/>
    <property type="evidence" value="ECO:0007669"/>
    <property type="project" value="UniProtKB-KW"/>
</dbReference>
<dbReference type="InterPro" id="IPR044861">
    <property type="entry name" value="IPNS-like_FE2OG_OXY"/>
</dbReference>
<protein>
    <submittedName>
        <fullName evidence="4">Similar to UPF0676 protein C1494.01 acc. no. Q7LL04</fullName>
    </submittedName>
</protein>
<organism evidence="4 5">
    <name type="scientific">Pyronema omphalodes (strain CBS 100304)</name>
    <name type="common">Pyronema confluens</name>
    <dbReference type="NCBI Taxonomy" id="1076935"/>
    <lineage>
        <taxon>Eukaryota</taxon>
        <taxon>Fungi</taxon>
        <taxon>Dikarya</taxon>
        <taxon>Ascomycota</taxon>
        <taxon>Pezizomycotina</taxon>
        <taxon>Pezizomycetes</taxon>
        <taxon>Pezizales</taxon>
        <taxon>Pyronemataceae</taxon>
        <taxon>Pyronema</taxon>
    </lineage>
</organism>
<accession>U4L646</accession>
<evidence type="ECO:0000259" key="3">
    <source>
        <dbReference type="PROSITE" id="PS51471"/>
    </source>
</evidence>
<dbReference type="PRINTS" id="PR00682">
    <property type="entry name" value="IPNSYNTHASE"/>
</dbReference>
<dbReference type="GO" id="GO:0046872">
    <property type="term" value="F:metal ion binding"/>
    <property type="evidence" value="ECO:0007669"/>
    <property type="project" value="UniProtKB-KW"/>
</dbReference>
<feature type="domain" description="Fe2OG dioxygenase" evidence="3">
    <location>
        <begin position="177"/>
        <end position="289"/>
    </location>
</feature>
<dbReference type="STRING" id="1076935.U4L646"/>
<dbReference type="PROSITE" id="PS51471">
    <property type="entry name" value="FE2OG_OXY"/>
    <property type="match status" value="1"/>
</dbReference>
<dbReference type="InterPro" id="IPR027443">
    <property type="entry name" value="IPNS-like_sf"/>
</dbReference>
<keyword evidence="5" id="KW-1185">Reference proteome</keyword>
<dbReference type="SUPFAM" id="SSF51197">
    <property type="entry name" value="Clavaminate synthase-like"/>
    <property type="match status" value="1"/>
</dbReference>
<comment type="similarity">
    <text evidence="1 2">Belongs to the iron/ascorbate-dependent oxidoreductase family.</text>
</comment>
<dbReference type="OrthoDB" id="288590at2759"/>
<dbReference type="Proteomes" id="UP000018144">
    <property type="component" value="Unassembled WGS sequence"/>
</dbReference>
<dbReference type="eggNOG" id="KOG0143">
    <property type="taxonomic scope" value="Eukaryota"/>
</dbReference>
<gene>
    <name evidence="4" type="ORF">PCON_12293</name>
</gene>
<evidence type="ECO:0000313" key="4">
    <source>
        <dbReference type="EMBL" id="CCX12699.1"/>
    </source>
</evidence>
<proteinExistence type="inferred from homology"/>
<reference evidence="4 5" key="1">
    <citation type="journal article" date="2013" name="PLoS Genet.">
        <title>The genome and development-dependent transcriptomes of Pyronema confluens: a window into fungal evolution.</title>
        <authorList>
            <person name="Traeger S."/>
            <person name="Altegoer F."/>
            <person name="Freitag M."/>
            <person name="Gabaldon T."/>
            <person name="Kempken F."/>
            <person name="Kumar A."/>
            <person name="Marcet-Houben M."/>
            <person name="Poggeler S."/>
            <person name="Stajich J.E."/>
            <person name="Nowrousian M."/>
        </authorList>
    </citation>
    <scope>NUCLEOTIDE SEQUENCE [LARGE SCALE GENOMIC DNA]</scope>
    <source>
        <strain evidence="5">CBS 100304</strain>
        <tissue evidence="4">Vegetative mycelium</tissue>
    </source>
</reference>
<keyword evidence="2" id="KW-0479">Metal-binding</keyword>
<dbReference type="InterPro" id="IPR050231">
    <property type="entry name" value="Iron_ascorbate_oxido_reductase"/>
</dbReference>
<evidence type="ECO:0000256" key="1">
    <source>
        <dbReference type="ARBA" id="ARBA00008056"/>
    </source>
</evidence>
<name>U4L646_PYROM</name>
<dbReference type="Pfam" id="PF03171">
    <property type="entry name" value="2OG-FeII_Oxy"/>
    <property type="match status" value="1"/>
</dbReference>
<evidence type="ECO:0000256" key="2">
    <source>
        <dbReference type="RuleBase" id="RU003682"/>
    </source>
</evidence>
<dbReference type="Gene3D" id="2.60.120.330">
    <property type="entry name" value="B-lactam Antibiotic, Isopenicillin N Synthase, Chain"/>
    <property type="match status" value="1"/>
</dbReference>
<dbReference type="AlphaFoldDB" id="U4L646"/>
<dbReference type="InterPro" id="IPR005123">
    <property type="entry name" value="Oxoglu/Fe-dep_dioxygenase_dom"/>
</dbReference>
<dbReference type="OMA" id="WHRGYSG"/>
<dbReference type="InterPro" id="IPR026992">
    <property type="entry name" value="DIOX_N"/>
</dbReference>
<keyword evidence="2" id="KW-0560">Oxidoreductase</keyword>
<dbReference type="PANTHER" id="PTHR47990">
    <property type="entry name" value="2-OXOGLUTARATE (2OG) AND FE(II)-DEPENDENT OXYGENASE SUPERFAMILY PROTEIN-RELATED"/>
    <property type="match status" value="1"/>
</dbReference>
<sequence>MPFDTAIPIINFAAFTADKEQDRRNIGSDLFNAFRTVGFCYIKNLPIPPALISQSFSLSRQFFSLPESSKLLAPHPDSGTHQRGYSAVGREKISLYPGAKTDTPVFECKESFDIGREGDSIQPNIWPPEDLVPGFRDGSMVLFKTMRAAAMMVMESLALGLGLEEGFFDDYHSSEQCCNQLRFLHYPDVPAERLSAGNVERIVEHTDKGTLTLLLQEDDGVAGLEVEINGEWTQVPVVPGAVLVNIGDLLQMWSNDALKSTRHRVPVPKQTVSGKWGTERYSIPYFVAVDRGKIVECLKTCHGTERPKKYEAVDAWDYIDSVMSKAYDEY</sequence>
<keyword evidence="2" id="KW-0408">Iron</keyword>
<dbReference type="Pfam" id="PF14226">
    <property type="entry name" value="DIOX_N"/>
    <property type="match status" value="1"/>
</dbReference>
<evidence type="ECO:0000313" key="5">
    <source>
        <dbReference type="Proteomes" id="UP000018144"/>
    </source>
</evidence>